<feature type="region of interest" description="Disordered" evidence="2">
    <location>
        <begin position="2280"/>
        <end position="2339"/>
    </location>
</feature>
<keyword evidence="3" id="KW-1185">Reference proteome</keyword>
<feature type="compositionally biased region" description="Basic and acidic residues" evidence="2">
    <location>
        <begin position="2077"/>
        <end position="2087"/>
    </location>
</feature>
<dbReference type="InterPro" id="IPR046837">
    <property type="entry name" value="Laa1/Sip1/HEATR5-like_HEAT"/>
</dbReference>
<dbReference type="RefSeq" id="XP_038985408.1">
    <property type="nucleotide sequence ID" value="XM_039129480.1"/>
</dbReference>
<dbReference type="PANTHER" id="PTHR46975:SF2">
    <property type="entry name" value="PROTEIN SWEETIE"/>
    <property type="match status" value="1"/>
</dbReference>
<dbReference type="GeneID" id="103715987"/>
<reference evidence="3" key="1">
    <citation type="journal article" date="2019" name="Nat. Commun.">
        <title>Genome-wide association mapping of date palm fruit traits.</title>
        <authorList>
            <person name="Hazzouri K.M."/>
            <person name="Gros-Balthazard M."/>
            <person name="Flowers J.M."/>
            <person name="Copetti D."/>
            <person name="Lemansour A."/>
            <person name="Lebrun M."/>
            <person name="Masmoudi K."/>
            <person name="Ferrand S."/>
            <person name="Dhar M.I."/>
            <person name="Fresquez Z.A."/>
            <person name="Rosas U."/>
            <person name="Zhang J."/>
            <person name="Talag J."/>
            <person name="Lee S."/>
            <person name="Kudrna D."/>
            <person name="Powell R.F."/>
            <person name="Leitch I.J."/>
            <person name="Krueger R.R."/>
            <person name="Wing R.A."/>
            <person name="Amiri K.M.A."/>
            <person name="Purugganan M.D."/>
        </authorList>
    </citation>
    <scope>NUCLEOTIDE SEQUENCE [LARGE SCALE GENOMIC DNA]</scope>
    <source>
        <strain evidence="3">cv. Khalas</strain>
    </source>
</reference>
<feature type="compositionally biased region" description="Basic and acidic residues" evidence="2">
    <location>
        <begin position="2219"/>
        <end position="2242"/>
    </location>
</feature>
<feature type="compositionally biased region" description="Low complexity" evidence="2">
    <location>
        <begin position="1142"/>
        <end position="1157"/>
    </location>
</feature>
<feature type="compositionally biased region" description="Acidic residues" evidence="2">
    <location>
        <begin position="2030"/>
        <end position="2041"/>
    </location>
</feature>
<feature type="compositionally biased region" description="Basic and acidic residues" evidence="2">
    <location>
        <begin position="2314"/>
        <end position="2339"/>
    </location>
</feature>
<proteinExistence type="inferred from homology"/>
<organism evidence="3 4">
    <name type="scientific">Phoenix dactylifera</name>
    <name type="common">Date palm</name>
    <dbReference type="NCBI Taxonomy" id="42345"/>
    <lineage>
        <taxon>Eukaryota</taxon>
        <taxon>Viridiplantae</taxon>
        <taxon>Streptophyta</taxon>
        <taxon>Embryophyta</taxon>
        <taxon>Tracheophyta</taxon>
        <taxon>Spermatophyta</taxon>
        <taxon>Magnoliopsida</taxon>
        <taxon>Liliopsida</taxon>
        <taxon>Arecaceae</taxon>
        <taxon>Coryphoideae</taxon>
        <taxon>Phoeniceae</taxon>
        <taxon>Phoenix</taxon>
    </lineage>
</organism>
<protein>
    <submittedName>
        <fullName evidence="4">Protein SWEETIE isoform X1</fullName>
    </submittedName>
</protein>
<feature type="region of interest" description="Disordered" evidence="2">
    <location>
        <begin position="2123"/>
        <end position="2142"/>
    </location>
</feature>
<name>A0A8B9AN24_PHODC</name>
<evidence type="ECO:0000256" key="2">
    <source>
        <dbReference type="SAM" id="MobiDB-lite"/>
    </source>
</evidence>
<sequence>MARREIDAIPLSRFGVLVAQLESIVASAPQQPPDVLLCFDLLSELITAIEDEPKESIQQWQRKCEDALFSLLIFGARRPVRRLASSAMGRVIARGDGISIYSRASSLQGWLADGKRSEPLSCAGAAQCLGELYHLFGRRITSGLVETTSIAAKLMKFHEDFVRQDAMQMLENALEGSGGSGASTAYSEAFRIIMRVGVNDKSLIVRLAAARCLKTFASIGGPGLGITELENSIIHCVKALEDPVQSVRDAFAEALGALLALAMNPEAQIKQRGKNHPVPVKKLDDGLQKHLISPFIRASGVRAKEQRIGLALSWVSFLQVIRVKYHLPDSELQNFALLSMDMLQGDASLDAQALACVLYVLRVGVTDQMTEPTQRSFLVFLGRKLESADCSPAMRVAALRILSYLLTTLGEVPVEFKDVLDNTVVAALSHSSLHVRIEAALTLRALAEVDPTCVGGLISYGVTTLHALRESARFEKGMHLNAELDSLHGQAAVLAALVSISPKLLLGYPARLPKSVFEVSKKMLAEYSRNPLAATVEKEAGWLLLASLIASMPKEELEDQVFDILLLWAGPFPGNPESYIGRIQDFPSELRVLSAATEALIAFVRSFESPTVASTNVLLQPVLAYLRVALSYISSFSAKLSPNIKPALDLFTIRTLMAYRSVSDPVAYKSEHPQIIHICTSPFRYLGDWLLISLLNFDPSGFEESSCLRLLLDKRDACLGPWKPGRDSFEDELRAFNGGKDGLMPCVWDEVCSFPQPEPISKMLVNQMLLCFGTIFASQDNGGKLKLLNKIDHCLKTGKKQSWRVASFTNACVGLLAGLKAMLASHPQTLAAEIFSTIQSIFLGILADGEICSTQRRASSEGLGLLARLGSDIFTARMTRSLLGELVAATDPNYIGSIALSLGCIHRSAGGMALSALVPSTVSSLSSLAKSPNASLQLWALHALLLTIEAAGLSYVSQVQATLFLAIDILLSEENGLVDLRQEIGRLINAIVAVLGPELAPGSTFFSRCKAVIAEISSCQEISTLLESVRFTQQLVLFAPQAVSVHSHVQSLLPTLSSRQPSLRSLAVSTLHHLIEKDPLAMIDENIEENLFSMLDEETDSEIGSLVRATITRLFYASCPLCPSRWLAIFRKLVLATSTGSNAAESNLSSGNENSNGTLERDVNLHYGDDDEDMIAGSKGEQMQGSVSASRADTKRGKHLRYRTRIFAAECLSCLPTAVGNNPAHFDISLARSQPAKGRSSLGDWLVLHLQELVALSYQISTGQFEGMQPIGVRLLSIIMDKFGRTPDPELPGHLLLEQYQAQLVSAVRSAISTSSGPLLLEAGLQLATKILTSSIVSGDRVALNRMFSLISHQLNDIKDLYYPSFAEWVACKIKVRLLAAHASIKCYVYQFWREQKGIPDEYLQLIPLFSTSSNILGEYWISILKDYSYVCFGLHPKVNYKPFLDGIQSLLVSSKVKECLHEAWPLILQAAALDAVPMKFELDKASQHDEDLPRTPFISGHSMVRLKLNEFQFLWGLSLLVLFQGQQLVSGNQGKMLLVHVEKKHSGDSMPQGAHYLSSFEIPLLVFQSLSKEVFFSQEFLSLDLCKELLQVLISADYTSASCNGLVIYLLSQIVKFCPDNYFHMDDFATAATELYFKCLMVTFQSDRAFLQDHSDSNELLSELFNAAETIAYRINHKKRWNLIMALISISREWFRLASTNLLLSKAISFLQNLVPFMKRCFIDEAELHIDDYDNLMTVLGAWASMLAFLSQDCIKRICIMESKISDSSKLLAKILVFCLEEVVALARLVHQSHHLREYKANNHMLLFSVFKLCTKCVRDTFYVTNIQIQTLGLHVVKNIAQKELAEGSQMKSHSFLLFFIGELFRDVFLLIQHTLKNYPLWQEHKSRESVAITDECLRLLFLFHTLARGSECQKAVMMLLLEALFMVFYLSSGSLSQETNEVNTVTRSMVSHLVQIPSAVIQIKDAILSMPVTRRQQIQDMLRTSVTQYQMGTQGKLNVQPESDAREVHQVQASDFIVAPADKHDIKEEEEEDDDDDWDAFQSLPANNVSASPTDSHVDWREPEAASVDDSSPAESDHSKNCCHHHDLSHQNVFEEVTPEQGPATGTGEEMTSLVRNELVEPSDSQYSQNEGVIEDSGGIKVQELSKQSINEGGDKMMGNDVDDTIRSAIQLVEDDELIKENEDQRLHHKGGNELKSTGNEDSTQEHSVDGLSAPKDNAKEDNERECDGQQHLHHERGSESESIVNEDGAQQHCVNVIAATENNEQECEAQHLLHQGGGELRSRSDEVCYGHSDDVPSAPNNKENETGGLHPYHEDDNESKGNEDGPKEHSVHAGGE</sequence>
<dbReference type="SUPFAM" id="SSF48371">
    <property type="entry name" value="ARM repeat"/>
    <property type="match status" value="2"/>
</dbReference>
<dbReference type="InterPro" id="IPR011989">
    <property type="entry name" value="ARM-like"/>
</dbReference>
<dbReference type="GO" id="GO:0005975">
    <property type="term" value="P:carbohydrate metabolic process"/>
    <property type="evidence" value="ECO:0007669"/>
    <property type="project" value="InterPro"/>
</dbReference>
<dbReference type="Gene3D" id="1.25.10.10">
    <property type="entry name" value="Leucine-rich Repeat Variant"/>
    <property type="match status" value="2"/>
</dbReference>
<evidence type="ECO:0000313" key="3">
    <source>
        <dbReference type="Proteomes" id="UP000228380"/>
    </source>
</evidence>
<dbReference type="PANTHER" id="PTHR46975">
    <property type="entry name" value="PROTEIN SWEETIE"/>
    <property type="match status" value="1"/>
</dbReference>
<gene>
    <name evidence="4" type="primary">LOC103715987</name>
</gene>
<feature type="compositionally biased region" description="Basic and acidic residues" evidence="2">
    <location>
        <begin position="2283"/>
        <end position="2297"/>
    </location>
</feature>
<feature type="compositionally biased region" description="Polar residues" evidence="2">
    <location>
        <begin position="2046"/>
        <end position="2057"/>
    </location>
</feature>
<feature type="region of interest" description="Disordered" evidence="2">
    <location>
        <begin position="2019"/>
        <end position="2087"/>
    </location>
</feature>
<evidence type="ECO:0000256" key="1">
    <source>
        <dbReference type="ARBA" id="ARBA00008304"/>
    </source>
</evidence>
<dbReference type="OrthoDB" id="192608at2759"/>
<feature type="region of interest" description="Disordered" evidence="2">
    <location>
        <begin position="2180"/>
        <end position="2251"/>
    </location>
</feature>
<feature type="region of interest" description="Disordered" evidence="2">
    <location>
        <begin position="1142"/>
        <end position="1161"/>
    </location>
</feature>
<dbReference type="Pfam" id="PF20210">
    <property type="entry name" value="Laa1_Sip1_HTR5"/>
    <property type="match status" value="1"/>
</dbReference>
<accession>A0A8B9AN24</accession>
<evidence type="ECO:0000313" key="4">
    <source>
        <dbReference type="RefSeq" id="XP_038985408.1"/>
    </source>
</evidence>
<dbReference type="InterPro" id="IPR044218">
    <property type="entry name" value="SWEETIE"/>
</dbReference>
<dbReference type="InterPro" id="IPR016024">
    <property type="entry name" value="ARM-type_fold"/>
</dbReference>
<dbReference type="Proteomes" id="UP000228380">
    <property type="component" value="Chromosome 1"/>
</dbReference>
<comment type="similarity">
    <text evidence="1">Belongs to the HEATR5 family.</text>
</comment>
<reference evidence="4" key="2">
    <citation type="submission" date="2025-08" db="UniProtKB">
        <authorList>
            <consortium name="RefSeq"/>
        </authorList>
    </citation>
    <scope>IDENTIFICATION</scope>
    <source>
        <tissue evidence="4">Young leaves</tissue>
    </source>
</reference>